<evidence type="ECO:0000313" key="3">
    <source>
        <dbReference type="EMBL" id="SUC16302.1"/>
    </source>
</evidence>
<reference evidence="3 4" key="1">
    <citation type="submission" date="2018-06" db="EMBL/GenBank/DDBJ databases">
        <authorList>
            <consortium name="Pathogen Informatics"/>
            <person name="Doyle S."/>
        </authorList>
    </citation>
    <scope>NUCLEOTIDE SEQUENCE [LARGE SCALE GENOMIC DNA]</scope>
    <source>
        <strain evidence="3 4">NCTC10376</strain>
    </source>
</reference>
<evidence type="ECO:0000313" key="4">
    <source>
        <dbReference type="Proteomes" id="UP000254331"/>
    </source>
</evidence>
<organism evidence="3 4">
    <name type="scientific">Proteus vulgaris</name>
    <dbReference type="NCBI Taxonomy" id="585"/>
    <lineage>
        <taxon>Bacteria</taxon>
        <taxon>Pseudomonadati</taxon>
        <taxon>Pseudomonadota</taxon>
        <taxon>Gammaproteobacteria</taxon>
        <taxon>Enterobacterales</taxon>
        <taxon>Morganellaceae</taxon>
        <taxon>Proteus</taxon>
    </lineage>
</organism>
<sequence length="354" mass="40359">MKKPISISSHDAAFKRFMMNVSNAKDFFFIHLPEELKSHCDFSTLQLQNSSFIDIKLRSRMSDILYLVKTKEGDIPIYLLIEHQSRPDKMIAWRMMHYAFCTMNQHLQQGYKSLPLVVPILFYHGKKKPYPFPVNWMACFPLTSFANQLYSNNFSLIDLTSIDDDILLTHKKAAVMEIAMKHVNSCHDLDKVAMLLSKAINQKNCRDEDTIAVVEYLFSIMDSSDFEFIIDKIVEQVDNHREAIMNIAWRLENKGFKLGIDEGFEIGKNEGIELGKTVGIELGKAVGIELGKTVGIELGKTEGIELGKTEGIEIGKKRVQLELAQKLLKENFDLSFIERISGLSMEELELLAVA</sequence>
<dbReference type="EMBL" id="UGTW01000001">
    <property type="protein sequence ID" value="SUC16302.1"/>
    <property type="molecule type" value="Genomic_DNA"/>
</dbReference>
<protein>
    <submittedName>
        <fullName evidence="3">Transposase/plasmid-related protein</fullName>
    </submittedName>
</protein>
<dbReference type="Proteomes" id="UP000254331">
    <property type="component" value="Unassembled WGS sequence"/>
</dbReference>
<evidence type="ECO:0000256" key="1">
    <source>
        <dbReference type="ARBA" id="ARBA00009787"/>
    </source>
</evidence>
<dbReference type="InterPro" id="IPR006842">
    <property type="entry name" value="Transposase_31"/>
</dbReference>
<gene>
    <name evidence="3" type="ORF">NCTC10376_02194</name>
</gene>
<dbReference type="InterPro" id="IPR051699">
    <property type="entry name" value="Rpn/YhgA-like_nuclease"/>
</dbReference>
<comment type="similarity">
    <text evidence="1">Belongs to the Rpn/YhgA-like nuclease family.</text>
</comment>
<accession>A0A379FA49</accession>
<dbReference type="RefSeq" id="WP_115370612.1">
    <property type="nucleotide sequence ID" value="NZ_UGTW01000001.1"/>
</dbReference>
<dbReference type="NCBIfam" id="TIGR01784">
    <property type="entry name" value="T_den_put_tspse"/>
    <property type="match status" value="1"/>
</dbReference>
<dbReference type="GO" id="GO:1990238">
    <property type="term" value="F:double-stranded DNA endonuclease activity"/>
    <property type="evidence" value="ECO:0007669"/>
    <property type="project" value="TreeGrafter"/>
</dbReference>
<proteinExistence type="inferred from homology"/>
<dbReference type="PANTHER" id="PTHR34611">
    <property type="match status" value="1"/>
</dbReference>
<feature type="domain" description="Transposase (putative) YhgA-like" evidence="2">
    <location>
        <begin position="9"/>
        <end position="204"/>
    </location>
</feature>
<dbReference type="GO" id="GO:0006310">
    <property type="term" value="P:DNA recombination"/>
    <property type="evidence" value="ECO:0007669"/>
    <property type="project" value="TreeGrafter"/>
</dbReference>
<name>A0A379FA49_PROVU</name>
<evidence type="ECO:0000259" key="2">
    <source>
        <dbReference type="Pfam" id="PF04754"/>
    </source>
</evidence>
<dbReference type="PANTHER" id="PTHR34611:SF2">
    <property type="entry name" value="INACTIVE RECOMBINATION-PROMOTING NUCLEASE-LIKE PROTEIN RPNE-RELATED"/>
    <property type="match status" value="1"/>
</dbReference>
<dbReference type="AlphaFoldDB" id="A0A379FA49"/>
<dbReference type="InterPro" id="IPR010106">
    <property type="entry name" value="RpnA"/>
</dbReference>
<dbReference type="Pfam" id="PF04754">
    <property type="entry name" value="Transposase_31"/>
    <property type="match status" value="1"/>
</dbReference>